<dbReference type="SUPFAM" id="SSF51556">
    <property type="entry name" value="Metallo-dependent hydrolases"/>
    <property type="match status" value="1"/>
</dbReference>
<dbReference type="InterPro" id="IPR032466">
    <property type="entry name" value="Metal_Hydrolase"/>
</dbReference>
<evidence type="ECO:0000313" key="3">
    <source>
        <dbReference type="EMBL" id="SEG72819.1"/>
    </source>
</evidence>
<dbReference type="AlphaFoldDB" id="A0A1H6CIN5"/>
<dbReference type="SUPFAM" id="SSF49785">
    <property type="entry name" value="Galactose-binding domain-like"/>
    <property type="match status" value="1"/>
</dbReference>
<dbReference type="OrthoDB" id="9797498at2"/>
<dbReference type="Gene3D" id="3.40.50.10910">
    <property type="entry name" value="Amidohydrolase"/>
    <property type="match status" value="1"/>
</dbReference>
<dbReference type="Gene3D" id="1.20.58.520">
    <property type="entry name" value="Amidohydrolase"/>
    <property type="match status" value="1"/>
</dbReference>
<dbReference type="Pfam" id="PF01979">
    <property type="entry name" value="Amidohydro_1"/>
    <property type="match status" value="1"/>
</dbReference>
<dbReference type="RefSeq" id="WP_103935421.1">
    <property type="nucleotide sequence ID" value="NZ_FNVA01000013.1"/>
</dbReference>
<feature type="signal peptide" evidence="1">
    <location>
        <begin position="1"/>
        <end position="22"/>
    </location>
</feature>
<dbReference type="Gene3D" id="3.30.110.90">
    <property type="entry name" value="Amidohydrolase"/>
    <property type="match status" value="1"/>
</dbReference>
<dbReference type="SUPFAM" id="SSF51338">
    <property type="entry name" value="Composite domain of metallo-dependent hydrolases"/>
    <property type="match status" value="1"/>
</dbReference>
<sequence length="597" mass="63011">MLARASRYAVVSGLFAGALAFAAGKPTAGTGVAIVDATVFDATGAAPAVETVLIENGRITAVGAHLRIPAGYTVVEAKGEALLPGFFDLHTHWTAGEPGTTPLIANADLAAGVTTVADFNASPESFEARRAWLASINAPHVNLCGRLSTPGGHGADWADTATTKWVVTPAGAKAGIDAIFPYEPNCFGEVMTDGWRYGTAPDNTSMNEDALAALVAEAHTRHLPVLTHTVTVTKGKEAGEAHVDVIDHALQDRDIDDATIAAIKQGGSFFAPTLAVYEPTKPGHHSTFPPTDPRYQQSMRKWEFAQHNTKRLYDAGVPIALGTDAGMPGTPHGKATLREMELLVQAGLPADAALIAGTANSARVMGELEDRGTIEVGKRADLVLIKGTPWEHIEDVEKTDRVFVDGRVLAGPGAPPANLDVPMPTVKVAALIDDFERADGRSNLNTLVVTNPDGGLDRSTEMIQVLPRESGGHALLMTASMSAKEKPTASVIFPLTRGSIAPADLRGYHGVRLELRGDGPYELRANGINGAWAAGIDGAGSWKTVEIPFSSLHHIGRAREGATLTTWTGDDITEIELIAERPAGTKTWLELDNVTLY</sequence>
<feature type="domain" description="Amidohydrolase-related" evidence="2">
    <location>
        <begin position="82"/>
        <end position="408"/>
    </location>
</feature>
<evidence type="ECO:0000259" key="2">
    <source>
        <dbReference type="Pfam" id="PF01979"/>
    </source>
</evidence>
<keyword evidence="4" id="KW-1185">Reference proteome</keyword>
<feature type="chain" id="PRO_5009294907" evidence="1">
    <location>
        <begin position="23"/>
        <end position="597"/>
    </location>
</feature>
<dbReference type="GO" id="GO:0016810">
    <property type="term" value="F:hydrolase activity, acting on carbon-nitrogen (but not peptide) bonds"/>
    <property type="evidence" value="ECO:0007669"/>
    <property type="project" value="InterPro"/>
</dbReference>
<accession>A0A1H6CIN5</accession>
<dbReference type="PANTHER" id="PTHR43135:SF3">
    <property type="entry name" value="ALPHA-D-RIBOSE 1-METHYLPHOSPHONATE 5-TRIPHOSPHATE DIPHOSPHATASE"/>
    <property type="match status" value="1"/>
</dbReference>
<organism evidence="3 4">
    <name type="scientific">Bryocella elongata</name>
    <dbReference type="NCBI Taxonomy" id="863522"/>
    <lineage>
        <taxon>Bacteria</taxon>
        <taxon>Pseudomonadati</taxon>
        <taxon>Acidobacteriota</taxon>
        <taxon>Terriglobia</taxon>
        <taxon>Terriglobales</taxon>
        <taxon>Acidobacteriaceae</taxon>
        <taxon>Bryocella</taxon>
    </lineage>
</organism>
<dbReference type="Proteomes" id="UP000236728">
    <property type="component" value="Unassembled WGS sequence"/>
</dbReference>
<dbReference type="PANTHER" id="PTHR43135">
    <property type="entry name" value="ALPHA-D-RIBOSE 1-METHYLPHOSPHONATE 5-TRIPHOSPHATE DIPHOSPHATASE"/>
    <property type="match status" value="1"/>
</dbReference>
<proteinExistence type="predicted"/>
<evidence type="ECO:0000256" key="1">
    <source>
        <dbReference type="SAM" id="SignalP"/>
    </source>
</evidence>
<evidence type="ECO:0000313" key="4">
    <source>
        <dbReference type="Proteomes" id="UP000236728"/>
    </source>
</evidence>
<keyword evidence="1" id="KW-0732">Signal</keyword>
<dbReference type="InterPro" id="IPR051781">
    <property type="entry name" value="Metallo-dep_Hydrolase"/>
</dbReference>
<dbReference type="InterPro" id="IPR006680">
    <property type="entry name" value="Amidohydro-rel"/>
</dbReference>
<dbReference type="InterPro" id="IPR008979">
    <property type="entry name" value="Galactose-bd-like_sf"/>
</dbReference>
<gene>
    <name evidence="3" type="ORF">SAMN05421819_4599</name>
</gene>
<protein>
    <submittedName>
        <fullName evidence="3">Imidazolonepropionase</fullName>
    </submittedName>
</protein>
<dbReference type="EMBL" id="FNVA01000013">
    <property type="protein sequence ID" value="SEG72819.1"/>
    <property type="molecule type" value="Genomic_DNA"/>
</dbReference>
<dbReference type="Gene3D" id="2.30.40.10">
    <property type="entry name" value="Urease, subunit C, domain 1"/>
    <property type="match status" value="1"/>
</dbReference>
<dbReference type="InterPro" id="IPR011059">
    <property type="entry name" value="Metal-dep_hydrolase_composite"/>
</dbReference>
<reference evidence="3 4" key="1">
    <citation type="submission" date="2016-10" db="EMBL/GenBank/DDBJ databases">
        <authorList>
            <person name="de Groot N.N."/>
        </authorList>
    </citation>
    <scope>NUCLEOTIDE SEQUENCE [LARGE SCALE GENOMIC DNA]</scope>
    <source>
        <strain evidence="3 4">DSM 22489</strain>
    </source>
</reference>
<name>A0A1H6CIN5_9BACT</name>